<dbReference type="Pfam" id="PF16162">
    <property type="entry name" value="KwaB"/>
    <property type="match status" value="1"/>
</dbReference>
<dbReference type="EMBL" id="CP010705">
    <property type="protein sequence ID" value="AUQ96438.1"/>
    <property type="molecule type" value="Genomic_DNA"/>
</dbReference>
<reference evidence="1 2" key="2">
    <citation type="journal article" date="2017" name="Int. J. Syst. Evol. Microbiol.">
        <title>Adaptation of Surface-Associated Bacteria to the Open Ocean: A Genomically Distinct Subpopulation of Phaeobacter gallaeciensis Colonizes Pacific Mesozooplankton.</title>
        <authorList>
            <person name="Freese H.M."/>
            <person name="Methner A."/>
            <person name="Overmann J."/>
        </authorList>
    </citation>
    <scope>NUCLEOTIDE SEQUENCE [LARGE SCALE GENOMIC DNA]</scope>
    <source>
        <strain evidence="1 2">P66</strain>
    </source>
</reference>
<sequence length="305" mass="35045">MTLIQDLKSFNIADSTCKLWTFKKQNPKDQPPKYNGHWVDTTEAMVAELKGIIRTQLQYINEQMDYSLLAENNEASVLTITEEETHAGLIKHQFADELPQRKIKNVKTLFNCAFYVIKLVHEDQVLYAVRKTDTTWKSKTASSIVTALFSDAQLDLAEDENFRIQKTIDFFGMAGEIAVRNKSNFESILNYKAAHEQDYAQMSHEDSFLQIFDELQPLTDFIGSNKIHLRRMSAIRQKAFYADPVFMENLRDRHQQYGLNIVFDEDGKIVPSEETCRDIIAALLDHRLSSAFSGNIYDVPDATIV</sequence>
<organism evidence="1 2">
    <name type="scientific">Phaeobacter inhibens</name>
    <dbReference type="NCBI Taxonomy" id="221822"/>
    <lineage>
        <taxon>Bacteria</taxon>
        <taxon>Pseudomonadati</taxon>
        <taxon>Pseudomonadota</taxon>
        <taxon>Alphaproteobacteria</taxon>
        <taxon>Rhodobacterales</taxon>
        <taxon>Roseobacteraceae</taxon>
        <taxon>Phaeobacter</taxon>
    </lineage>
</organism>
<gene>
    <name evidence="1" type="ORF">PhaeoP66_03708</name>
</gene>
<dbReference type="RefSeq" id="WP_102875224.1">
    <property type="nucleotide sequence ID" value="NZ_CP010599.1"/>
</dbReference>
<accession>A0ABM6RIU0</accession>
<dbReference type="Proteomes" id="UP000236536">
    <property type="component" value="Chromosome"/>
</dbReference>
<protein>
    <recommendedName>
        <fullName evidence="3">DUF4868 domain-containing protein</fullName>
    </recommendedName>
</protein>
<evidence type="ECO:0000313" key="1">
    <source>
        <dbReference type="EMBL" id="AUQ96438.1"/>
    </source>
</evidence>
<name>A0ABM6RIU0_9RHOB</name>
<dbReference type="InterPro" id="IPR032359">
    <property type="entry name" value="KwaB-like"/>
</dbReference>
<proteinExistence type="predicted"/>
<evidence type="ECO:0008006" key="3">
    <source>
        <dbReference type="Google" id="ProtNLM"/>
    </source>
</evidence>
<keyword evidence="2" id="KW-1185">Reference proteome</keyword>
<reference evidence="1 2" key="1">
    <citation type="journal article" date="2017" name="Genome Biol. Evol.">
        <title>Trajectories and Drivers of Genome Evolution in Surface-Associated Marine Phaeobacter.</title>
        <authorList>
            <person name="Freese H.M."/>
            <person name="Sikorski J."/>
            <person name="Bunk B."/>
            <person name="Scheuner C."/>
            <person name="Meier-Kolthoff J.P."/>
            <person name="Sproer C."/>
            <person name="Gram L."/>
            <person name="Overmann J."/>
        </authorList>
    </citation>
    <scope>NUCLEOTIDE SEQUENCE [LARGE SCALE GENOMIC DNA]</scope>
    <source>
        <strain evidence="1 2">P66</strain>
    </source>
</reference>
<evidence type="ECO:0000313" key="2">
    <source>
        <dbReference type="Proteomes" id="UP000236536"/>
    </source>
</evidence>